<dbReference type="InterPro" id="IPR050261">
    <property type="entry name" value="FrsA_esterase"/>
</dbReference>
<dbReference type="Proteomes" id="UP001174909">
    <property type="component" value="Unassembled WGS sequence"/>
</dbReference>
<dbReference type="Pfam" id="PF12697">
    <property type="entry name" value="Abhydrolase_6"/>
    <property type="match status" value="1"/>
</dbReference>
<evidence type="ECO:0000313" key="5">
    <source>
        <dbReference type="Proteomes" id="UP001174909"/>
    </source>
</evidence>
<evidence type="ECO:0000256" key="2">
    <source>
        <dbReference type="ARBA" id="ARBA00038115"/>
    </source>
</evidence>
<dbReference type="GO" id="GO:0016788">
    <property type="term" value="F:hydrolase activity, acting on ester bonds"/>
    <property type="evidence" value="ECO:0007669"/>
    <property type="project" value="UniProtKB-ARBA"/>
</dbReference>
<reference evidence="4" key="1">
    <citation type="submission" date="2023-03" db="EMBL/GenBank/DDBJ databases">
        <authorList>
            <person name="Steffen K."/>
            <person name="Cardenas P."/>
        </authorList>
    </citation>
    <scope>NUCLEOTIDE SEQUENCE</scope>
</reference>
<dbReference type="InterPro" id="IPR029058">
    <property type="entry name" value="AB_hydrolase_fold"/>
</dbReference>
<feature type="domain" description="AB hydrolase-1" evidence="3">
    <location>
        <begin position="109"/>
        <end position="223"/>
    </location>
</feature>
<keyword evidence="5" id="KW-1185">Reference proteome</keyword>
<dbReference type="AlphaFoldDB" id="A0AA35RRV9"/>
<dbReference type="Gene3D" id="3.40.50.1820">
    <property type="entry name" value="alpha/beta hydrolase"/>
    <property type="match status" value="1"/>
</dbReference>
<dbReference type="SUPFAM" id="SSF53474">
    <property type="entry name" value="alpha/beta-Hydrolases"/>
    <property type="match status" value="1"/>
</dbReference>
<organism evidence="4 5">
    <name type="scientific">Geodia barretti</name>
    <name type="common">Barrett's horny sponge</name>
    <dbReference type="NCBI Taxonomy" id="519541"/>
    <lineage>
        <taxon>Eukaryota</taxon>
        <taxon>Metazoa</taxon>
        <taxon>Porifera</taxon>
        <taxon>Demospongiae</taxon>
        <taxon>Heteroscleromorpha</taxon>
        <taxon>Tetractinellida</taxon>
        <taxon>Astrophorina</taxon>
        <taxon>Geodiidae</taxon>
        <taxon>Geodia</taxon>
    </lineage>
</organism>
<evidence type="ECO:0000256" key="1">
    <source>
        <dbReference type="ARBA" id="ARBA00022801"/>
    </source>
</evidence>
<gene>
    <name evidence="4" type="ORF">GBAR_LOCUS10150</name>
</gene>
<evidence type="ECO:0000259" key="3">
    <source>
        <dbReference type="Pfam" id="PF12697"/>
    </source>
</evidence>
<evidence type="ECO:0000313" key="4">
    <source>
        <dbReference type="EMBL" id="CAI8016560.1"/>
    </source>
</evidence>
<name>A0AA35RRV9_GEOBA</name>
<accession>A0AA35RRV9</accession>
<dbReference type="PANTHER" id="PTHR22946">
    <property type="entry name" value="DIENELACTONE HYDROLASE DOMAIN-CONTAINING PROTEIN-RELATED"/>
    <property type="match status" value="1"/>
</dbReference>
<keyword evidence="1" id="KW-0378">Hydrolase</keyword>
<sequence length="237" mass="25281">MAASEQPTPVERTDGFVKIGVREVRTIPLPDGDTGEGLALHTDRGEIPAVLHRAPDSTKGVIWVCGARGGFGGPGPGLYDQLAQKLTAQGISSLRMDYRMPNLLPECAMDLMAGVTYLEDTGHGPVIIVGHSFGGAVVIAAGAVTRHVAGVVSLSPQTYGANMARLISPRPLLIVHGKADTRLPYSCGQQIYDWADEPKQLVLYEGAEHRLEECRDELGALLTQWIPAVLDGEPPTL</sequence>
<comment type="similarity">
    <text evidence="2">Belongs to the AB hydrolase superfamily. FUS2 hydrolase family.</text>
</comment>
<dbReference type="EMBL" id="CASHTH010001538">
    <property type="protein sequence ID" value="CAI8016560.1"/>
    <property type="molecule type" value="Genomic_DNA"/>
</dbReference>
<dbReference type="PANTHER" id="PTHR22946:SF9">
    <property type="entry name" value="POLYKETIDE TRANSFERASE AF380"/>
    <property type="match status" value="1"/>
</dbReference>
<dbReference type="InterPro" id="IPR000073">
    <property type="entry name" value="AB_hydrolase_1"/>
</dbReference>
<comment type="caution">
    <text evidence="4">The sequence shown here is derived from an EMBL/GenBank/DDBJ whole genome shotgun (WGS) entry which is preliminary data.</text>
</comment>
<protein>
    <recommendedName>
        <fullName evidence="3">AB hydrolase-1 domain-containing protein</fullName>
    </recommendedName>
</protein>
<proteinExistence type="inferred from homology"/>